<accession>A0A4X2JUY7</accession>
<proteinExistence type="predicted"/>
<keyword evidence="5" id="KW-1015">Disulfide bond</keyword>
<keyword evidence="3 7" id="KW-0378">Hydrolase</keyword>
<dbReference type="PROSITE" id="PS00134">
    <property type="entry name" value="TRYPSIN_HIS"/>
    <property type="match status" value="1"/>
</dbReference>
<keyword evidence="4 7" id="KW-0720">Serine protease</keyword>
<evidence type="ECO:0000256" key="5">
    <source>
        <dbReference type="ARBA" id="ARBA00023157"/>
    </source>
</evidence>
<reference evidence="10" key="3">
    <citation type="submission" date="2025-09" db="UniProtKB">
        <authorList>
            <consortium name="Ensembl"/>
        </authorList>
    </citation>
    <scope>IDENTIFICATION</scope>
</reference>
<dbReference type="SMART" id="SM00020">
    <property type="entry name" value="Tryp_SPc"/>
    <property type="match status" value="1"/>
</dbReference>
<dbReference type="InterPro" id="IPR009003">
    <property type="entry name" value="Peptidase_S1_PA"/>
</dbReference>
<dbReference type="Ensembl" id="ENSVURT00010003846.1">
    <property type="protein sequence ID" value="ENSVURP00010003388.1"/>
    <property type="gene ID" value="ENSVURG00010002502.1"/>
</dbReference>
<name>A0A4X2JUY7_VOMUR</name>
<dbReference type="GeneTree" id="ENSGT00940000155138"/>
<dbReference type="FunFam" id="2.40.10.10:FF:000039">
    <property type="entry name" value="Brain-specific serine protease 4"/>
    <property type="match status" value="1"/>
</dbReference>
<evidence type="ECO:0000256" key="8">
    <source>
        <dbReference type="SAM" id="SignalP"/>
    </source>
</evidence>
<dbReference type="Proteomes" id="UP000314987">
    <property type="component" value="Unassembled WGS sequence"/>
</dbReference>
<keyword evidence="11" id="KW-1185">Reference proteome</keyword>
<dbReference type="InterPro" id="IPR001314">
    <property type="entry name" value="Peptidase_S1A"/>
</dbReference>
<organism evidence="10 11">
    <name type="scientific">Vombatus ursinus</name>
    <name type="common">Common wombat</name>
    <dbReference type="NCBI Taxonomy" id="29139"/>
    <lineage>
        <taxon>Eukaryota</taxon>
        <taxon>Metazoa</taxon>
        <taxon>Chordata</taxon>
        <taxon>Craniata</taxon>
        <taxon>Vertebrata</taxon>
        <taxon>Euteleostomi</taxon>
        <taxon>Mammalia</taxon>
        <taxon>Metatheria</taxon>
        <taxon>Diprotodontia</taxon>
        <taxon>Vombatidae</taxon>
        <taxon>Vombatus</taxon>
    </lineage>
</organism>
<keyword evidence="2 8" id="KW-0732">Signal</keyword>
<dbReference type="InterPro" id="IPR043504">
    <property type="entry name" value="Peptidase_S1_PA_chymotrypsin"/>
</dbReference>
<evidence type="ECO:0000313" key="11">
    <source>
        <dbReference type="Proteomes" id="UP000314987"/>
    </source>
</evidence>
<dbReference type="InterPro" id="IPR001254">
    <property type="entry name" value="Trypsin_dom"/>
</dbReference>
<dbReference type="CDD" id="cd00190">
    <property type="entry name" value="Tryp_SPc"/>
    <property type="match status" value="1"/>
</dbReference>
<protein>
    <recommendedName>
        <fullName evidence="9">Peptidase S1 domain-containing protein</fullName>
    </recommendedName>
</protein>
<reference evidence="10" key="2">
    <citation type="submission" date="2025-08" db="UniProtKB">
        <authorList>
            <consortium name="Ensembl"/>
        </authorList>
    </citation>
    <scope>IDENTIFICATION</scope>
</reference>
<evidence type="ECO:0000256" key="4">
    <source>
        <dbReference type="ARBA" id="ARBA00022825"/>
    </source>
</evidence>
<dbReference type="InterPro" id="IPR018114">
    <property type="entry name" value="TRYPSIN_HIS"/>
</dbReference>
<feature type="chain" id="PRO_5021508357" description="Peptidase S1 domain-containing protein" evidence="8">
    <location>
        <begin position="17"/>
        <end position="327"/>
    </location>
</feature>
<dbReference type="PANTHER" id="PTHR24253:SF144">
    <property type="entry name" value="CHYMOTRYPSIN-LIKE PROTEASE CTRL-1-RELATED"/>
    <property type="match status" value="1"/>
</dbReference>
<evidence type="ECO:0000256" key="6">
    <source>
        <dbReference type="ARBA" id="ARBA00023180"/>
    </source>
</evidence>
<dbReference type="Gene3D" id="2.40.10.10">
    <property type="entry name" value="Trypsin-like serine proteases"/>
    <property type="match status" value="1"/>
</dbReference>
<dbReference type="STRING" id="29139.ENSVURP00010003388"/>
<dbReference type="PRINTS" id="PR00722">
    <property type="entry name" value="CHYMOTRYPSIN"/>
</dbReference>
<sequence length="327" mass="35501">SLPTGKLLILEKIVRAVSLLALPLGQQHGEPNRGITFSLSTVCGTPKVSGRIIGGQDAQEGQWPWQVSLRILTGRHICGGSLIHPSWVLTAAHCVQNFQQPSFYQVRLGELKLYTDSTNSSFASVRRIIIHPSYKWGSNNLKGDIALLQLDSSSQITPVCLPAPQTQFVNGTLCWVTGWGKTNTAGKPRSLHSNDETNYVSWVLQEVQVALIDAQTCDALYHINNPTASGQPLVLDDMICAGYEQGQKDACQGDSGGPLVCKENNTWFQVGVVSWGDGCALPNRPGVYAWVQAYTDWIETTINFAPDGLSGPAYPTVLLTLVLLSVQ</sequence>
<feature type="signal peptide" evidence="8">
    <location>
        <begin position="1"/>
        <end position="16"/>
    </location>
</feature>
<feature type="domain" description="Peptidase S1" evidence="9">
    <location>
        <begin position="52"/>
        <end position="303"/>
    </location>
</feature>
<dbReference type="PANTHER" id="PTHR24253">
    <property type="entry name" value="TRANSMEMBRANE PROTEASE SERINE"/>
    <property type="match status" value="1"/>
</dbReference>
<evidence type="ECO:0000313" key="10">
    <source>
        <dbReference type="Ensembl" id="ENSVURP00010003388.1"/>
    </source>
</evidence>
<reference evidence="11" key="1">
    <citation type="submission" date="2018-12" db="EMBL/GenBank/DDBJ databases">
        <authorList>
            <person name="Yazar S."/>
        </authorList>
    </citation>
    <scope>NUCLEOTIDE SEQUENCE [LARGE SCALE GENOMIC DNA]</scope>
</reference>
<evidence type="ECO:0000256" key="3">
    <source>
        <dbReference type="ARBA" id="ARBA00022801"/>
    </source>
</evidence>
<evidence type="ECO:0000259" key="9">
    <source>
        <dbReference type="PROSITE" id="PS50240"/>
    </source>
</evidence>
<dbReference type="Pfam" id="PF00089">
    <property type="entry name" value="Trypsin"/>
    <property type="match status" value="1"/>
</dbReference>
<dbReference type="AlphaFoldDB" id="A0A4X2JUY7"/>
<keyword evidence="6" id="KW-0325">Glycoprotein</keyword>
<dbReference type="PROSITE" id="PS00135">
    <property type="entry name" value="TRYPSIN_SER"/>
    <property type="match status" value="1"/>
</dbReference>
<dbReference type="PROSITE" id="PS50240">
    <property type="entry name" value="TRYPSIN_DOM"/>
    <property type="match status" value="1"/>
</dbReference>
<keyword evidence="1 7" id="KW-0645">Protease</keyword>
<evidence type="ECO:0000256" key="2">
    <source>
        <dbReference type="ARBA" id="ARBA00022729"/>
    </source>
</evidence>
<dbReference type="GO" id="GO:0006508">
    <property type="term" value="P:proteolysis"/>
    <property type="evidence" value="ECO:0007669"/>
    <property type="project" value="UniProtKB-KW"/>
</dbReference>
<dbReference type="SUPFAM" id="SSF50494">
    <property type="entry name" value="Trypsin-like serine proteases"/>
    <property type="match status" value="1"/>
</dbReference>
<dbReference type="GO" id="GO:0004252">
    <property type="term" value="F:serine-type endopeptidase activity"/>
    <property type="evidence" value="ECO:0007669"/>
    <property type="project" value="InterPro"/>
</dbReference>
<dbReference type="InterPro" id="IPR033116">
    <property type="entry name" value="TRYPSIN_SER"/>
</dbReference>
<evidence type="ECO:0000256" key="1">
    <source>
        <dbReference type="ARBA" id="ARBA00022670"/>
    </source>
</evidence>
<evidence type="ECO:0000256" key="7">
    <source>
        <dbReference type="RuleBase" id="RU363034"/>
    </source>
</evidence>